<comment type="caution">
    <text evidence="2">The sequence shown here is derived from an EMBL/GenBank/DDBJ whole genome shotgun (WGS) entry which is preliminary data.</text>
</comment>
<protein>
    <submittedName>
        <fullName evidence="2">Uncharacterized protein</fullName>
    </submittedName>
</protein>
<proteinExistence type="predicted"/>
<reference evidence="2" key="1">
    <citation type="submission" date="2021-02" db="EMBL/GenBank/DDBJ databases">
        <authorList>
            <person name="Nowell W R."/>
        </authorList>
    </citation>
    <scope>NUCLEOTIDE SEQUENCE</scope>
</reference>
<organism evidence="2 3">
    <name type="scientific">Rotaria magnacalcarata</name>
    <dbReference type="NCBI Taxonomy" id="392030"/>
    <lineage>
        <taxon>Eukaryota</taxon>
        <taxon>Metazoa</taxon>
        <taxon>Spiralia</taxon>
        <taxon>Gnathifera</taxon>
        <taxon>Rotifera</taxon>
        <taxon>Eurotatoria</taxon>
        <taxon>Bdelloidea</taxon>
        <taxon>Philodinida</taxon>
        <taxon>Philodinidae</taxon>
        <taxon>Rotaria</taxon>
    </lineage>
</organism>
<evidence type="ECO:0000313" key="1">
    <source>
        <dbReference type="EMBL" id="CAF4520782.1"/>
    </source>
</evidence>
<dbReference type="Proteomes" id="UP000681967">
    <property type="component" value="Unassembled WGS sequence"/>
</dbReference>
<evidence type="ECO:0000313" key="2">
    <source>
        <dbReference type="EMBL" id="CAF4740917.1"/>
    </source>
</evidence>
<dbReference type="AlphaFoldDB" id="A0A8S3ANM1"/>
<name>A0A8S3ANM1_9BILA</name>
<sequence length="37" mass="4396">DMMEYNHTINREHRDNLPNENNAEGLYKLLLVAILIK</sequence>
<accession>A0A8S3ANM1</accession>
<dbReference type="EMBL" id="CAJOBH010081815">
    <property type="protein sequence ID" value="CAF4520782.1"/>
    <property type="molecule type" value="Genomic_DNA"/>
</dbReference>
<evidence type="ECO:0000313" key="3">
    <source>
        <dbReference type="Proteomes" id="UP000681967"/>
    </source>
</evidence>
<dbReference type="EMBL" id="CAJOBH010127434">
    <property type="protein sequence ID" value="CAF4740917.1"/>
    <property type="molecule type" value="Genomic_DNA"/>
</dbReference>
<feature type="non-terminal residue" evidence="2">
    <location>
        <position position="1"/>
    </location>
</feature>
<gene>
    <name evidence="1" type="ORF">BYL167_LOCUS36898</name>
    <name evidence="2" type="ORF">BYL167_LOCUS45688</name>
</gene>